<dbReference type="Pfam" id="PF03853">
    <property type="entry name" value="YjeF_N"/>
    <property type="match status" value="1"/>
</dbReference>
<feature type="binding site" evidence="18">
    <location>
        <begin position="57"/>
        <end position="61"/>
    </location>
    <ligand>
        <name>(6S)-NADPHX</name>
        <dbReference type="ChEBI" id="CHEBI:64076"/>
    </ligand>
</feature>
<dbReference type="EC" id="5.1.99.6" evidence="19"/>
<evidence type="ECO:0000259" key="21">
    <source>
        <dbReference type="PROSITE" id="PS51385"/>
    </source>
</evidence>
<evidence type="ECO:0000256" key="8">
    <source>
        <dbReference type="ARBA" id="ARBA00022857"/>
    </source>
</evidence>
<evidence type="ECO:0000256" key="5">
    <source>
        <dbReference type="ARBA" id="ARBA00022723"/>
    </source>
</evidence>
<evidence type="ECO:0000256" key="2">
    <source>
        <dbReference type="ARBA" id="ARBA00000909"/>
    </source>
</evidence>
<evidence type="ECO:0000256" key="4">
    <source>
        <dbReference type="ARBA" id="ARBA00009524"/>
    </source>
</evidence>
<dbReference type="InterPro" id="IPR030677">
    <property type="entry name" value="Nnr"/>
</dbReference>
<proteinExistence type="inferred from homology"/>
<dbReference type="EMBL" id="VFRQ01000002">
    <property type="protein sequence ID" value="TPE45391.1"/>
    <property type="molecule type" value="Genomic_DNA"/>
</dbReference>
<keyword evidence="7 17" id="KW-0067">ATP-binding</keyword>
<dbReference type="Gene3D" id="3.40.1190.20">
    <property type="match status" value="1"/>
</dbReference>
<comment type="similarity">
    <text evidence="4 19">In the C-terminal section; belongs to the NnrD/CARKD family.</text>
</comment>
<dbReference type="CDD" id="cd01171">
    <property type="entry name" value="YXKO-related"/>
    <property type="match status" value="1"/>
</dbReference>
<gene>
    <name evidence="17" type="primary">nnrD</name>
    <name evidence="18" type="synonym">nnrE</name>
    <name evidence="22" type="ORF">FJM65_04990</name>
</gene>
<keyword evidence="6 17" id="KW-0547">Nucleotide-binding</keyword>
<dbReference type="PROSITE" id="PS01050">
    <property type="entry name" value="YJEF_C_2"/>
    <property type="match status" value="1"/>
</dbReference>
<dbReference type="InterPro" id="IPR036652">
    <property type="entry name" value="YjeF_N_dom_sf"/>
</dbReference>
<dbReference type="PROSITE" id="PS51383">
    <property type="entry name" value="YJEF_C_3"/>
    <property type="match status" value="1"/>
</dbReference>
<comment type="similarity">
    <text evidence="3 19">In the N-terminal section; belongs to the NnrE/AIBP family.</text>
</comment>
<feature type="binding site" evidence="17">
    <location>
        <position position="440"/>
    </location>
    <ligand>
        <name>AMP</name>
        <dbReference type="ChEBI" id="CHEBI:456215"/>
    </ligand>
</feature>
<comment type="cofactor">
    <cofactor evidence="17">
        <name>Mg(2+)</name>
        <dbReference type="ChEBI" id="CHEBI:18420"/>
    </cofactor>
</comment>
<dbReference type="PROSITE" id="PS51385">
    <property type="entry name" value="YJEF_N"/>
    <property type="match status" value="1"/>
</dbReference>
<dbReference type="RefSeq" id="WP_140620056.1">
    <property type="nucleotide sequence ID" value="NZ_VFRQ01000002.1"/>
</dbReference>
<comment type="subunit">
    <text evidence="17">Homotetramer.</text>
</comment>
<dbReference type="InterPro" id="IPR000631">
    <property type="entry name" value="CARKD"/>
</dbReference>
<dbReference type="GO" id="GO:0052856">
    <property type="term" value="F:NAD(P)HX epimerase activity"/>
    <property type="evidence" value="ECO:0007669"/>
    <property type="project" value="UniProtKB-UniRule"/>
</dbReference>
<comment type="function">
    <text evidence="14 19">Bifunctional enzyme that catalyzes the epimerization of the S- and R-forms of NAD(P)HX and the dehydration of the S-form of NAD(P)HX at the expense of ADP, which is converted to AMP. This allows the repair of both epimers of NAD(P)HX, a damaged form of NAD(P)H that is a result of enzymatic or heat-dependent hydration.</text>
</comment>
<comment type="catalytic activity">
    <reaction evidence="15 17 19">
        <text>(6S)-NADHX + ADP = AMP + phosphate + NADH + H(+)</text>
        <dbReference type="Rhea" id="RHEA:32223"/>
        <dbReference type="ChEBI" id="CHEBI:15378"/>
        <dbReference type="ChEBI" id="CHEBI:43474"/>
        <dbReference type="ChEBI" id="CHEBI:57945"/>
        <dbReference type="ChEBI" id="CHEBI:64074"/>
        <dbReference type="ChEBI" id="CHEBI:456215"/>
        <dbReference type="ChEBI" id="CHEBI:456216"/>
        <dbReference type="EC" id="4.2.1.136"/>
    </reaction>
</comment>
<keyword evidence="13" id="KW-0511">Multifunctional enzyme</keyword>
<evidence type="ECO:0000313" key="22">
    <source>
        <dbReference type="EMBL" id="TPE45391.1"/>
    </source>
</evidence>
<feature type="binding site" evidence="18">
    <location>
        <begin position="128"/>
        <end position="134"/>
    </location>
    <ligand>
        <name>(6S)-NADPHX</name>
        <dbReference type="ChEBI" id="CHEBI:64076"/>
    </ligand>
</feature>
<dbReference type="InterPro" id="IPR004443">
    <property type="entry name" value="YjeF_N_dom"/>
</dbReference>
<dbReference type="PANTHER" id="PTHR12592:SF0">
    <property type="entry name" value="ATP-DEPENDENT (S)-NAD(P)H-HYDRATE DEHYDRATASE"/>
    <property type="match status" value="1"/>
</dbReference>
<organism evidence="22 23">
    <name type="scientific">Pontibacter mangrovi</name>
    <dbReference type="NCBI Taxonomy" id="2589816"/>
    <lineage>
        <taxon>Bacteria</taxon>
        <taxon>Pseudomonadati</taxon>
        <taxon>Bacteroidota</taxon>
        <taxon>Cytophagia</taxon>
        <taxon>Cytophagales</taxon>
        <taxon>Hymenobacteraceae</taxon>
        <taxon>Pontibacter</taxon>
    </lineage>
</organism>
<keyword evidence="23" id="KW-1185">Reference proteome</keyword>
<dbReference type="NCBIfam" id="TIGR00197">
    <property type="entry name" value="yjeF_nterm"/>
    <property type="match status" value="1"/>
</dbReference>
<evidence type="ECO:0000256" key="9">
    <source>
        <dbReference type="ARBA" id="ARBA00022958"/>
    </source>
</evidence>
<reference evidence="22 23" key="1">
    <citation type="submission" date="2019-06" db="EMBL/GenBank/DDBJ databases">
        <title>A novel bacterium of genus Pontibacter, isolated from marine sediment.</title>
        <authorList>
            <person name="Huang H."/>
            <person name="Mo K."/>
            <person name="Hu Y."/>
        </authorList>
    </citation>
    <scope>NUCLEOTIDE SEQUENCE [LARGE SCALE GENOMIC DNA]</scope>
    <source>
        <strain evidence="22 23">HB172049</strain>
    </source>
</reference>
<feature type="binding site" evidence="17">
    <location>
        <position position="376"/>
    </location>
    <ligand>
        <name>(6S)-NADPHX</name>
        <dbReference type="ChEBI" id="CHEBI:64076"/>
    </ligand>
</feature>
<evidence type="ECO:0000256" key="15">
    <source>
        <dbReference type="ARBA" id="ARBA00048238"/>
    </source>
</evidence>
<dbReference type="InterPro" id="IPR029056">
    <property type="entry name" value="Ribokinase-like"/>
</dbReference>
<dbReference type="GO" id="GO:0110051">
    <property type="term" value="P:metabolite repair"/>
    <property type="evidence" value="ECO:0007669"/>
    <property type="project" value="TreeGrafter"/>
</dbReference>
<evidence type="ECO:0000256" key="17">
    <source>
        <dbReference type="HAMAP-Rule" id="MF_01965"/>
    </source>
</evidence>
<keyword evidence="9 18" id="KW-0630">Potassium</keyword>
<dbReference type="SUPFAM" id="SSF64153">
    <property type="entry name" value="YjeF N-terminal domain-like"/>
    <property type="match status" value="1"/>
</dbReference>
<feature type="domain" description="YjeF C-terminal" evidence="20">
    <location>
        <begin position="225"/>
        <end position="500"/>
    </location>
</feature>
<sequence length="505" mass="54492">MKILSAAQTRQADACTIQEEGISSTDLMERAAKAFTGWFENKFQSGTEVHVFCGPGNNGGDGLAVSRLLHERGHRVQPYLVGDLSKASDDFNANLKRLPQELQPIRVQDAAAIPALSKSAFIVDALFGTGLNRPVTGLYAQVINSLNSSGATIASVDIPSGLYTDSQTPEEGAIIRAHCTATFELPKLAFLLPQHEQFVGEWHVVPIGLSEEFILGAPTNFFCTTQEDIQQLLKPRRKFSHKGMYGHALLLCGGYGKMGAAVLAARACLRSGVGLLTVQVPQAGYSILQTAVPEAMTLTDKNRRHLSELPQGVEKYDVIGVGPGIGTERVTKTAIGQLLATSSHPLVIDADAINLIAASEKLKAQLYKKKLIFTPHPKEFERLVGKVKNDYDRLQHLREFCMEYKCYVALKGSHTAIGTPEGKVYFNTTGNPGMATGGTGDVLTGIITALVGQQYTLEEACRLGVYVHGLAADLALQTVGEIAMTASDVIDHLPRAFLHLTQPMP</sequence>
<dbReference type="HAMAP" id="MF_01965">
    <property type="entry name" value="NADHX_dehydratase"/>
    <property type="match status" value="1"/>
</dbReference>
<evidence type="ECO:0000256" key="3">
    <source>
        <dbReference type="ARBA" id="ARBA00006001"/>
    </source>
</evidence>
<dbReference type="SUPFAM" id="SSF53613">
    <property type="entry name" value="Ribokinase-like"/>
    <property type="match status" value="1"/>
</dbReference>
<comment type="caution">
    <text evidence="22">The sequence shown here is derived from an EMBL/GenBank/DDBJ whole genome shotgun (WGS) entry which is preliminary data.</text>
</comment>
<evidence type="ECO:0000259" key="20">
    <source>
        <dbReference type="PROSITE" id="PS51383"/>
    </source>
</evidence>
<evidence type="ECO:0000256" key="13">
    <source>
        <dbReference type="ARBA" id="ARBA00023268"/>
    </source>
</evidence>
<evidence type="ECO:0000256" key="6">
    <source>
        <dbReference type="ARBA" id="ARBA00022741"/>
    </source>
</evidence>
<keyword evidence="12 17" id="KW-0456">Lyase</keyword>
<feature type="binding site" evidence="17">
    <location>
        <position position="324"/>
    </location>
    <ligand>
        <name>(6S)-NADPHX</name>
        <dbReference type="ChEBI" id="CHEBI:64076"/>
    </ligand>
</feature>
<dbReference type="PANTHER" id="PTHR12592">
    <property type="entry name" value="ATP-DEPENDENT (S)-NAD(P)H-HYDRATE DEHYDRATASE FAMILY MEMBER"/>
    <property type="match status" value="1"/>
</dbReference>
<feature type="binding site" evidence="17">
    <location>
        <position position="260"/>
    </location>
    <ligand>
        <name>(6S)-NADPHX</name>
        <dbReference type="ChEBI" id="CHEBI:64076"/>
    </ligand>
</feature>
<evidence type="ECO:0000256" key="7">
    <source>
        <dbReference type="ARBA" id="ARBA00022840"/>
    </source>
</evidence>
<dbReference type="PIRSF" id="PIRSF017184">
    <property type="entry name" value="Nnr"/>
    <property type="match status" value="1"/>
</dbReference>
<feature type="binding site" evidence="18">
    <location>
        <position position="157"/>
    </location>
    <ligand>
        <name>(6S)-NADPHX</name>
        <dbReference type="ChEBI" id="CHEBI:64076"/>
    </ligand>
</feature>
<dbReference type="AlphaFoldDB" id="A0A501WDZ3"/>
<feature type="binding site" evidence="17">
    <location>
        <begin position="411"/>
        <end position="415"/>
    </location>
    <ligand>
        <name>AMP</name>
        <dbReference type="ChEBI" id="CHEBI:456215"/>
    </ligand>
</feature>
<dbReference type="Proteomes" id="UP000316727">
    <property type="component" value="Unassembled WGS sequence"/>
</dbReference>
<feature type="binding site" evidence="18">
    <location>
        <position position="139"/>
    </location>
    <ligand>
        <name>(6S)-NADPHX</name>
        <dbReference type="ChEBI" id="CHEBI:64076"/>
    </ligand>
</feature>
<evidence type="ECO:0000256" key="1">
    <source>
        <dbReference type="ARBA" id="ARBA00000013"/>
    </source>
</evidence>
<dbReference type="OrthoDB" id="9806925at2"/>
<accession>A0A501WDZ3</accession>
<comment type="similarity">
    <text evidence="17">Belongs to the NnrD/CARKD family.</text>
</comment>
<evidence type="ECO:0000256" key="11">
    <source>
        <dbReference type="ARBA" id="ARBA00023235"/>
    </source>
</evidence>
<evidence type="ECO:0000256" key="10">
    <source>
        <dbReference type="ARBA" id="ARBA00023027"/>
    </source>
</evidence>
<evidence type="ECO:0000256" key="14">
    <source>
        <dbReference type="ARBA" id="ARBA00025153"/>
    </source>
</evidence>
<keyword evidence="5 18" id="KW-0479">Metal-binding</keyword>
<evidence type="ECO:0000256" key="12">
    <source>
        <dbReference type="ARBA" id="ARBA00023239"/>
    </source>
</evidence>
<keyword evidence="10 17" id="KW-0520">NAD</keyword>
<dbReference type="EC" id="4.2.1.136" evidence="19"/>
<evidence type="ECO:0000256" key="16">
    <source>
        <dbReference type="ARBA" id="ARBA00049209"/>
    </source>
</evidence>
<name>A0A501WDZ3_9BACT</name>
<dbReference type="InterPro" id="IPR017953">
    <property type="entry name" value="Carbohydrate_kinase_pred_CS"/>
</dbReference>
<comment type="function">
    <text evidence="17">Catalyzes the dehydration of the S-form of NAD(P)HX at the expense of ADP, which is converted to AMP. Together with NAD(P)HX epimerase, which catalyzes the epimerization of the S- and R-forms, the enzyme allows the repair of both epimers of NAD(P)HX, a damaged form of NAD(P)H that is a result of enzymatic or heat-dependent hydration.</text>
</comment>
<protein>
    <recommendedName>
        <fullName evidence="19">Bifunctional NAD(P)H-hydrate repair enzyme</fullName>
    </recommendedName>
    <alternativeName>
        <fullName evidence="19">Nicotinamide nucleotide repair protein</fullName>
    </alternativeName>
    <domain>
        <recommendedName>
            <fullName evidence="19">ADP-dependent (S)-NAD(P)H-hydrate dehydratase</fullName>
            <ecNumber evidence="19">4.2.1.136</ecNumber>
        </recommendedName>
        <alternativeName>
            <fullName evidence="19">ADP-dependent NAD(P)HX dehydratase</fullName>
        </alternativeName>
    </domain>
    <domain>
        <recommendedName>
            <fullName evidence="19">NAD(P)H-hydrate epimerase</fullName>
            <ecNumber evidence="19">5.1.99.6</ecNumber>
        </recommendedName>
    </domain>
</protein>
<feature type="binding site" evidence="18">
    <location>
        <position position="58"/>
    </location>
    <ligand>
        <name>K(+)</name>
        <dbReference type="ChEBI" id="CHEBI:29103"/>
    </ligand>
</feature>
<feature type="binding site" evidence="17">
    <location>
        <position position="441"/>
    </location>
    <ligand>
        <name>(6S)-NADPHX</name>
        <dbReference type="ChEBI" id="CHEBI:64076"/>
    </ligand>
</feature>
<dbReference type="NCBIfam" id="TIGR00196">
    <property type="entry name" value="yjeF_cterm"/>
    <property type="match status" value="1"/>
</dbReference>
<dbReference type="GO" id="GO:0052855">
    <property type="term" value="F:ADP-dependent NAD(P)H-hydrate dehydratase activity"/>
    <property type="evidence" value="ECO:0007669"/>
    <property type="project" value="UniProtKB-UniRule"/>
</dbReference>
<dbReference type="HAMAP" id="MF_01966">
    <property type="entry name" value="NADHX_epimerase"/>
    <property type="match status" value="1"/>
</dbReference>
<keyword evidence="11 18" id="KW-0413">Isomerase</keyword>
<comment type="function">
    <text evidence="18">Catalyzes the epimerization of the S- and R-forms of NAD(P)HX, a damaged form of NAD(P)H that is a result of enzymatic or heat-dependent hydration. This is a prerequisite for the S-specific NAD(P)H-hydrate dehydratase to allow the repair of both epimers of NAD(P)HX.</text>
</comment>
<dbReference type="Gene3D" id="3.40.50.10260">
    <property type="entry name" value="YjeF N-terminal domain"/>
    <property type="match status" value="1"/>
</dbReference>
<comment type="catalytic activity">
    <reaction evidence="16 17 19">
        <text>(6S)-NADPHX + ADP = AMP + phosphate + NADPH + H(+)</text>
        <dbReference type="Rhea" id="RHEA:32235"/>
        <dbReference type="ChEBI" id="CHEBI:15378"/>
        <dbReference type="ChEBI" id="CHEBI:43474"/>
        <dbReference type="ChEBI" id="CHEBI:57783"/>
        <dbReference type="ChEBI" id="CHEBI:64076"/>
        <dbReference type="ChEBI" id="CHEBI:456215"/>
        <dbReference type="ChEBI" id="CHEBI:456216"/>
        <dbReference type="EC" id="4.2.1.136"/>
    </reaction>
</comment>
<comment type="catalytic activity">
    <reaction evidence="2 18 19">
        <text>(6R)-NADPHX = (6S)-NADPHX</text>
        <dbReference type="Rhea" id="RHEA:32227"/>
        <dbReference type="ChEBI" id="CHEBI:64076"/>
        <dbReference type="ChEBI" id="CHEBI:64077"/>
        <dbReference type="EC" id="5.1.99.6"/>
    </reaction>
</comment>
<dbReference type="GO" id="GO:0005524">
    <property type="term" value="F:ATP binding"/>
    <property type="evidence" value="ECO:0007669"/>
    <property type="project" value="UniProtKB-UniRule"/>
</dbReference>
<keyword evidence="8 17" id="KW-0521">NADP</keyword>
<comment type="cofactor">
    <cofactor evidence="18 19">
        <name>K(+)</name>
        <dbReference type="ChEBI" id="CHEBI:29103"/>
    </cofactor>
    <text evidence="18 19">Binds 1 potassium ion per subunit.</text>
</comment>
<comment type="similarity">
    <text evidence="18">Belongs to the NnrE/AIBP family.</text>
</comment>
<dbReference type="GO" id="GO:0046872">
    <property type="term" value="F:metal ion binding"/>
    <property type="evidence" value="ECO:0007669"/>
    <property type="project" value="UniProtKB-UniRule"/>
</dbReference>
<evidence type="ECO:0000256" key="18">
    <source>
        <dbReference type="HAMAP-Rule" id="MF_01966"/>
    </source>
</evidence>
<evidence type="ECO:0000256" key="19">
    <source>
        <dbReference type="PIRNR" id="PIRNR017184"/>
    </source>
</evidence>
<feature type="domain" description="YjeF N-terminal" evidence="21">
    <location>
        <begin position="9"/>
        <end position="215"/>
    </location>
</feature>
<feature type="binding site" evidence="18">
    <location>
        <position position="124"/>
    </location>
    <ligand>
        <name>K(+)</name>
        <dbReference type="ChEBI" id="CHEBI:29103"/>
    </ligand>
</feature>
<feature type="binding site" evidence="18">
    <location>
        <position position="160"/>
    </location>
    <ligand>
        <name>K(+)</name>
        <dbReference type="ChEBI" id="CHEBI:29103"/>
    </ligand>
</feature>
<evidence type="ECO:0000313" key="23">
    <source>
        <dbReference type="Proteomes" id="UP000316727"/>
    </source>
</evidence>
<dbReference type="Pfam" id="PF01256">
    <property type="entry name" value="Carb_kinase"/>
    <property type="match status" value="1"/>
</dbReference>
<dbReference type="GO" id="GO:0046496">
    <property type="term" value="P:nicotinamide nucleotide metabolic process"/>
    <property type="evidence" value="ECO:0007669"/>
    <property type="project" value="UniProtKB-UniRule"/>
</dbReference>
<comment type="catalytic activity">
    <reaction evidence="1 18 19">
        <text>(6R)-NADHX = (6S)-NADHX</text>
        <dbReference type="Rhea" id="RHEA:32215"/>
        <dbReference type="ChEBI" id="CHEBI:64074"/>
        <dbReference type="ChEBI" id="CHEBI:64075"/>
        <dbReference type="EC" id="5.1.99.6"/>
    </reaction>
</comment>